<evidence type="ECO:0000313" key="1">
    <source>
        <dbReference type="EMBL" id="CAK9072757.1"/>
    </source>
</evidence>
<organism evidence="1 2">
    <name type="scientific">Durusdinium trenchii</name>
    <dbReference type="NCBI Taxonomy" id="1381693"/>
    <lineage>
        <taxon>Eukaryota</taxon>
        <taxon>Sar</taxon>
        <taxon>Alveolata</taxon>
        <taxon>Dinophyceae</taxon>
        <taxon>Suessiales</taxon>
        <taxon>Symbiodiniaceae</taxon>
        <taxon>Durusdinium</taxon>
    </lineage>
</organism>
<protein>
    <submittedName>
        <fullName evidence="1">Uncharacterized protein</fullName>
    </submittedName>
</protein>
<keyword evidence="2" id="KW-1185">Reference proteome</keyword>
<gene>
    <name evidence="1" type="ORF">CCMP2556_LOCUS35799</name>
</gene>
<proteinExistence type="predicted"/>
<dbReference type="Proteomes" id="UP001642484">
    <property type="component" value="Unassembled WGS sequence"/>
</dbReference>
<accession>A0ABP0PB83</accession>
<comment type="caution">
    <text evidence="1">The sequence shown here is derived from an EMBL/GenBank/DDBJ whole genome shotgun (WGS) entry which is preliminary data.</text>
</comment>
<name>A0ABP0PB83_9DINO</name>
<sequence>MAMTIHGWPTSVVENPVYVGIHAMHGLFWADSFTLLRTPEKTCYVVKRGRLSSYFATASAVYVNRIVSCDPAALFCRKQLHFGLAALSASAARKETTKTHACVFLYQLG</sequence>
<dbReference type="EMBL" id="CAXAMN010022806">
    <property type="protein sequence ID" value="CAK9072757.1"/>
    <property type="molecule type" value="Genomic_DNA"/>
</dbReference>
<evidence type="ECO:0000313" key="2">
    <source>
        <dbReference type="Proteomes" id="UP001642484"/>
    </source>
</evidence>
<reference evidence="1 2" key="1">
    <citation type="submission" date="2024-02" db="EMBL/GenBank/DDBJ databases">
        <authorList>
            <person name="Chen Y."/>
            <person name="Shah S."/>
            <person name="Dougan E. K."/>
            <person name="Thang M."/>
            <person name="Chan C."/>
        </authorList>
    </citation>
    <scope>NUCLEOTIDE SEQUENCE [LARGE SCALE GENOMIC DNA]</scope>
</reference>